<dbReference type="EMBL" id="MLJW01009230">
    <property type="protein sequence ID" value="OIQ63185.1"/>
    <property type="molecule type" value="Genomic_DNA"/>
</dbReference>
<proteinExistence type="predicted"/>
<feature type="region of interest" description="Disordered" evidence="1">
    <location>
        <begin position="27"/>
        <end position="47"/>
    </location>
</feature>
<evidence type="ECO:0000313" key="2">
    <source>
        <dbReference type="EMBL" id="OIQ63185.1"/>
    </source>
</evidence>
<evidence type="ECO:0000256" key="1">
    <source>
        <dbReference type="SAM" id="MobiDB-lite"/>
    </source>
</evidence>
<protein>
    <submittedName>
        <fullName evidence="2">Uncharacterized protein</fullName>
    </submittedName>
</protein>
<feature type="region of interest" description="Disordered" evidence="1">
    <location>
        <begin position="74"/>
        <end position="97"/>
    </location>
</feature>
<feature type="compositionally biased region" description="Basic residues" evidence="1">
    <location>
        <begin position="28"/>
        <end position="38"/>
    </location>
</feature>
<name>A0A1J5NVE4_9ZZZZ</name>
<gene>
    <name evidence="2" type="ORF">GALL_552750</name>
</gene>
<accession>A0A1J5NVE4</accession>
<organism evidence="2">
    <name type="scientific">mine drainage metagenome</name>
    <dbReference type="NCBI Taxonomy" id="410659"/>
    <lineage>
        <taxon>unclassified sequences</taxon>
        <taxon>metagenomes</taxon>
        <taxon>ecological metagenomes</taxon>
    </lineage>
</organism>
<comment type="caution">
    <text evidence="2">The sequence shown here is derived from an EMBL/GenBank/DDBJ whole genome shotgun (WGS) entry which is preliminary data.</text>
</comment>
<feature type="compositionally biased region" description="Basic and acidic residues" evidence="1">
    <location>
        <begin position="86"/>
        <end position="95"/>
    </location>
</feature>
<dbReference type="AlphaFoldDB" id="A0A1J5NVE4"/>
<sequence length="184" mass="20946">MLVVQRRIGELLVQPHPPAPVQRLRKEMPRRHRHHVQRDHRDQHDPRRVKAVERVQIAGRLIGRLGVLKRPRAFRDPDANLGDEPSDARDDDRHHPSLAPLIGFPIRAQQAPKGLHTRNFGARCRRGFRIGRAPRPAPGQISGRVAKVVLIGCDHDIYCPSESGSWRLDQVASSASLRFNFVRI</sequence>
<reference evidence="2" key="1">
    <citation type="submission" date="2016-10" db="EMBL/GenBank/DDBJ databases">
        <title>Sequence of Gallionella enrichment culture.</title>
        <authorList>
            <person name="Poehlein A."/>
            <person name="Muehling M."/>
            <person name="Daniel R."/>
        </authorList>
    </citation>
    <scope>NUCLEOTIDE SEQUENCE</scope>
</reference>